<feature type="compositionally biased region" description="Acidic residues" evidence="6">
    <location>
        <begin position="320"/>
        <end position="335"/>
    </location>
</feature>
<feature type="domain" description="SUEL-type lectin" evidence="7">
    <location>
        <begin position="67"/>
        <end position="159"/>
    </location>
</feature>
<comment type="similarity">
    <text evidence="2">Belongs to the EVA1 family.</text>
</comment>
<evidence type="ECO:0000256" key="1">
    <source>
        <dbReference type="ARBA" id="ARBA00004167"/>
    </source>
</evidence>
<feature type="region of interest" description="Disordered" evidence="6">
    <location>
        <begin position="314"/>
        <end position="346"/>
    </location>
</feature>
<evidence type="ECO:0000259" key="7">
    <source>
        <dbReference type="PROSITE" id="PS50228"/>
    </source>
</evidence>
<accession>A0A452EYR8</accession>
<gene>
    <name evidence="8" type="primary">EVA1C</name>
</gene>
<dbReference type="Proteomes" id="UP000291000">
    <property type="component" value="Chromosome 1"/>
</dbReference>
<proteinExistence type="inferred from homology"/>
<evidence type="ECO:0000256" key="4">
    <source>
        <dbReference type="ARBA" id="ARBA00022989"/>
    </source>
</evidence>
<comment type="subcellular location">
    <subcellularLocation>
        <location evidence="1">Membrane</location>
        <topology evidence="1">Single-pass membrane protein</topology>
    </subcellularLocation>
</comment>
<keyword evidence="9" id="KW-1185">Reference proteome</keyword>
<name>A0A452EYR8_CAPHI</name>
<dbReference type="InterPro" id="IPR000922">
    <property type="entry name" value="Lectin_gal-bd_dom"/>
</dbReference>
<evidence type="ECO:0000256" key="6">
    <source>
        <dbReference type="SAM" id="MobiDB-lite"/>
    </source>
</evidence>
<dbReference type="Bgee" id="ENSCHIG00000017088">
    <property type="expression patterns" value="Expressed in fallopian tube and 17 other cell types or tissues"/>
</dbReference>
<evidence type="ECO:0000256" key="5">
    <source>
        <dbReference type="ARBA" id="ARBA00023136"/>
    </source>
</evidence>
<evidence type="ECO:0000256" key="3">
    <source>
        <dbReference type="ARBA" id="ARBA00022692"/>
    </source>
</evidence>
<protein>
    <submittedName>
        <fullName evidence="8">Eva-1 homolog C</fullName>
    </submittedName>
</protein>
<dbReference type="Pfam" id="PF14851">
    <property type="entry name" value="FAM176"/>
    <property type="match status" value="1"/>
</dbReference>
<dbReference type="GeneTree" id="ENSGT00940000162103"/>
<dbReference type="GO" id="GO:0016020">
    <property type="term" value="C:membrane"/>
    <property type="evidence" value="ECO:0007669"/>
    <property type="project" value="UniProtKB-SubCell"/>
</dbReference>
<dbReference type="PANTHER" id="PTHR46780">
    <property type="entry name" value="PROTEIN EVA-1"/>
    <property type="match status" value="1"/>
</dbReference>
<reference evidence="8" key="2">
    <citation type="submission" date="2025-08" db="UniProtKB">
        <authorList>
            <consortium name="Ensembl"/>
        </authorList>
    </citation>
    <scope>IDENTIFICATION</scope>
</reference>
<reference evidence="8 9" key="1">
    <citation type="submission" date="2016-04" db="EMBL/GenBank/DDBJ databases">
        <title>Polished mammalian reference genomes with single-molecule sequencing and chromosome conformation capture applied to the Capra hircus genome.</title>
        <authorList>
            <person name="Bickhart D.M."/>
            <person name="Koren S."/>
            <person name="Rosen B."/>
            <person name="Hastie A."/>
            <person name="Liachko I."/>
            <person name="Sullivan S.T."/>
            <person name="Burton J."/>
            <person name="Sayre B.L."/>
            <person name="Huson H.J."/>
            <person name="Lee J."/>
            <person name="Lam E."/>
            <person name="Kelley C.M."/>
            <person name="Hutchison J.L."/>
            <person name="Zhou Y."/>
            <person name="Sun J."/>
            <person name="Crisa A."/>
            <person name="Schwartz J.C."/>
            <person name="Hammond J.A."/>
            <person name="Schroeder S.G."/>
            <person name="Liu G.E."/>
            <person name="Dunham M."/>
            <person name="Shendure J."/>
            <person name="Sonstegard T.S."/>
            <person name="Phillippy A.M."/>
            <person name="Van Tassell C.P."/>
            <person name="Smith T.P."/>
        </authorList>
    </citation>
    <scope>NUCLEOTIDE SEQUENCE [LARGE SCALE GENOMIC DNA]</scope>
</reference>
<dbReference type="InterPro" id="IPR039500">
    <property type="entry name" value="EVA1_dom"/>
</dbReference>
<keyword evidence="5" id="KW-0472">Membrane</keyword>
<keyword evidence="4" id="KW-1133">Transmembrane helix</keyword>
<evidence type="ECO:0000256" key="2">
    <source>
        <dbReference type="ARBA" id="ARBA00006023"/>
    </source>
</evidence>
<reference evidence="8" key="3">
    <citation type="submission" date="2025-09" db="UniProtKB">
        <authorList>
            <consortium name="Ensembl"/>
        </authorList>
    </citation>
    <scope>IDENTIFICATION</scope>
</reference>
<evidence type="ECO:0000313" key="9">
    <source>
        <dbReference type="Proteomes" id="UP000291000"/>
    </source>
</evidence>
<dbReference type="FunFam" id="2.60.120.740:FF:000004">
    <property type="entry name" value="Protein eva-1 homolog C"/>
    <property type="match status" value="1"/>
</dbReference>
<dbReference type="CDD" id="cd22828">
    <property type="entry name" value="Gal_Rha_Lectin_EVA1_EVA1C_rpt1"/>
    <property type="match status" value="1"/>
</dbReference>
<sequence length="393" mass="43779">MLLPGHARPPSAPQPAQHPGLRRQVEPPGQLLRLFYCTVLVCSKEIAALTDFSGYLTKLLQNHTAYACDGDHLNLQCPRHSTISVQSAFYGQDYQKCSPQQPASQREDSLTCAVPTTLQKVLDECQNQRACHLLVNSRVFGPDLCPGSSKYLLVSFKCQPNELKNKTVCEDHELKLHCHKSKFLNIYSATYGRRTQERDVCSSEAEWLPPFVPKNILTAIDPSVANLKPSVKQKDGDYGVDLDPREPRVLRKDGVIVSHSLAAFAYIRAHPERAALLFVSSVCVGLALTLCALVTRVSCTKDFQELQLAREHLVPGSDKAEEDSQDEEGEEDSSDSDLPGDLSGFGRTTYPVYSSIEAAELAERIERREQIIQEIWMNSGLDTSLPRNMGQFY</sequence>
<dbReference type="EMBL" id="LWLT01000001">
    <property type="status" value="NOT_ANNOTATED_CDS"/>
    <property type="molecule type" value="Genomic_DNA"/>
</dbReference>
<evidence type="ECO:0000313" key="8">
    <source>
        <dbReference type="Ensembl" id="ENSCHIP00000017115.1"/>
    </source>
</evidence>
<dbReference type="Ensembl" id="ENSCHIT00000024924.1">
    <property type="protein sequence ID" value="ENSCHIP00000017115.1"/>
    <property type="gene ID" value="ENSCHIG00000017088.1"/>
</dbReference>
<dbReference type="AlphaFoldDB" id="A0A452EYR8"/>
<keyword evidence="3" id="KW-0812">Transmembrane</keyword>
<dbReference type="PROSITE" id="PS50228">
    <property type="entry name" value="SUEL_LECTIN"/>
    <property type="match status" value="1"/>
</dbReference>
<feature type="region of interest" description="Disordered" evidence="6">
    <location>
        <begin position="1"/>
        <end position="23"/>
    </location>
</feature>
<dbReference type="InterPro" id="IPR043159">
    <property type="entry name" value="Lectin_gal-bd_sf"/>
</dbReference>
<organism evidence="8 9">
    <name type="scientific">Capra hircus</name>
    <name type="common">Goat</name>
    <dbReference type="NCBI Taxonomy" id="9925"/>
    <lineage>
        <taxon>Eukaryota</taxon>
        <taxon>Metazoa</taxon>
        <taxon>Chordata</taxon>
        <taxon>Craniata</taxon>
        <taxon>Vertebrata</taxon>
        <taxon>Euteleostomi</taxon>
        <taxon>Mammalia</taxon>
        <taxon>Eutheria</taxon>
        <taxon>Laurasiatheria</taxon>
        <taxon>Artiodactyla</taxon>
        <taxon>Ruminantia</taxon>
        <taxon>Pecora</taxon>
        <taxon>Bovidae</taxon>
        <taxon>Caprinae</taxon>
        <taxon>Capra</taxon>
    </lineage>
</organism>
<dbReference type="GO" id="GO:0030246">
    <property type="term" value="F:carbohydrate binding"/>
    <property type="evidence" value="ECO:0007669"/>
    <property type="project" value="InterPro"/>
</dbReference>
<dbReference type="Pfam" id="PF02140">
    <property type="entry name" value="SUEL_Lectin"/>
    <property type="match status" value="1"/>
</dbReference>
<dbReference type="Gene3D" id="2.60.120.740">
    <property type="match status" value="2"/>
</dbReference>